<dbReference type="EMBL" id="KL197712">
    <property type="protein sequence ID" value="KDQ61883.1"/>
    <property type="molecule type" value="Genomic_DNA"/>
</dbReference>
<dbReference type="SMART" id="SM00220">
    <property type="entry name" value="S_TKc"/>
    <property type="match status" value="1"/>
</dbReference>
<evidence type="ECO:0000256" key="1">
    <source>
        <dbReference type="ARBA" id="ARBA00022679"/>
    </source>
</evidence>
<dbReference type="InterPro" id="IPR011009">
    <property type="entry name" value="Kinase-like_dom_sf"/>
</dbReference>
<dbReference type="PANTHER" id="PTHR44329:SF288">
    <property type="entry name" value="MITOGEN-ACTIVATED PROTEIN KINASE KINASE KINASE 20"/>
    <property type="match status" value="1"/>
</dbReference>
<dbReference type="PANTHER" id="PTHR44329">
    <property type="entry name" value="SERINE/THREONINE-PROTEIN KINASE TNNI3K-RELATED"/>
    <property type="match status" value="1"/>
</dbReference>
<accession>A0A067Q494</accession>
<dbReference type="HOGENOM" id="CLU_000288_7_18_1"/>
<dbReference type="Pfam" id="PF00069">
    <property type="entry name" value="Pkinase"/>
    <property type="match status" value="1"/>
</dbReference>
<evidence type="ECO:0000313" key="6">
    <source>
        <dbReference type="EMBL" id="KDQ61883.1"/>
    </source>
</evidence>
<dbReference type="InParanoid" id="A0A067Q494"/>
<dbReference type="SUPFAM" id="SSF56112">
    <property type="entry name" value="Protein kinase-like (PK-like)"/>
    <property type="match status" value="1"/>
</dbReference>
<keyword evidence="3" id="KW-0418">Kinase</keyword>
<dbReference type="PROSITE" id="PS00108">
    <property type="entry name" value="PROTEIN_KINASE_ST"/>
    <property type="match status" value="1"/>
</dbReference>
<reference evidence="7" key="1">
    <citation type="journal article" date="2014" name="Proc. Natl. Acad. Sci. U.S.A.">
        <title>Extensive sampling of basidiomycete genomes demonstrates inadequacy of the white-rot/brown-rot paradigm for wood decay fungi.</title>
        <authorList>
            <person name="Riley R."/>
            <person name="Salamov A.A."/>
            <person name="Brown D.W."/>
            <person name="Nagy L.G."/>
            <person name="Floudas D."/>
            <person name="Held B.W."/>
            <person name="Levasseur A."/>
            <person name="Lombard V."/>
            <person name="Morin E."/>
            <person name="Otillar R."/>
            <person name="Lindquist E.A."/>
            <person name="Sun H."/>
            <person name="LaButti K.M."/>
            <person name="Schmutz J."/>
            <person name="Jabbour D."/>
            <person name="Luo H."/>
            <person name="Baker S.E."/>
            <person name="Pisabarro A.G."/>
            <person name="Walton J.D."/>
            <person name="Blanchette R.A."/>
            <person name="Henrissat B."/>
            <person name="Martin F."/>
            <person name="Cullen D."/>
            <person name="Hibbett D.S."/>
            <person name="Grigoriev I.V."/>
        </authorList>
    </citation>
    <scope>NUCLEOTIDE SEQUENCE [LARGE SCALE GENOMIC DNA]</scope>
    <source>
        <strain evidence="7">MUCL 33604</strain>
    </source>
</reference>
<proteinExistence type="predicted"/>
<keyword evidence="1" id="KW-0808">Transferase</keyword>
<keyword evidence="4" id="KW-0067">ATP-binding</keyword>
<dbReference type="PROSITE" id="PS50011">
    <property type="entry name" value="PROTEIN_KINASE_DOM"/>
    <property type="match status" value="1"/>
</dbReference>
<keyword evidence="2" id="KW-0547">Nucleotide-binding</keyword>
<dbReference type="Gene3D" id="1.10.510.10">
    <property type="entry name" value="Transferase(Phosphotransferase) domain 1"/>
    <property type="match status" value="1"/>
</dbReference>
<dbReference type="AlphaFoldDB" id="A0A067Q494"/>
<dbReference type="GO" id="GO:0005524">
    <property type="term" value="F:ATP binding"/>
    <property type="evidence" value="ECO:0007669"/>
    <property type="project" value="UniProtKB-KW"/>
</dbReference>
<keyword evidence="7" id="KW-1185">Reference proteome</keyword>
<gene>
    <name evidence="6" type="ORF">JAAARDRAFT_525237</name>
</gene>
<evidence type="ECO:0000259" key="5">
    <source>
        <dbReference type="PROSITE" id="PS50011"/>
    </source>
</evidence>
<dbReference type="InterPro" id="IPR008271">
    <property type="entry name" value="Ser/Thr_kinase_AS"/>
</dbReference>
<evidence type="ECO:0000256" key="2">
    <source>
        <dbReference type="ARBA" id="ARBA00022741"/>
    </source>
</evidence>
<organism evidence="6 7">
    <name type="scientific">Jaapia argillacea MUCL 33604</name>
    <dbReference type="NCBI Taxonomy" id="933084"/>
    <lineage>
        <taxon>Eukaryota</taxon>
        <taxon>Fungi</taxon>
        <taxon>Dikarya</taxon>
        <taxon>Basidiomycota</taxon>
        <taxon>Agaricomycotina</taxon>
        <taxon>Agaricomycetes</taxon>
        <taxon>Agaricomycetidae</taxon>
        <taxon>Jaapiales</taxon>
        <taxon>Jaapiaceae</taxon>
        <taxon>Jaapia</taxon>
    </lineage>
</organism>
<dbReference type="InterPro" id="IPR000719">
    <property type="entry name" value="Prot_kinase_dom"/>
</dbReference>
<dbReference type="OrthoDB" id="5966500at2759"/>
<dbReference type="STRING" id="933084.A0A067Q494"/>
<sequence>MLASKFASLYRFPHYNNHLPRVNRPPPPLPALSTSALDLSTRLRIDPLPQDQGPLYDVHKGVLSQGDAEVPVTVKIFRTSMDEQKNTLIYEHYLREIRARESLAHDYPHITEVMGTATIGGKPAIVIRSYTGGDAAEYIRLHPHSKVDLIISVVQVVKYLHTHHPQLVHGDLKLSNIVVDDNGRALIGSLASSHIPGFTKYTVGQVGASYRWMAPELIVDEGDDTRPPTFESDMWAFACVIAQLITGIVPYQFRRYTFQVVPSIAKGVLPYNKTSFIDTANACGINRSEGLWQVLEQCWEKDPTRRPTVTQFESSLRGVFEFN</sequence>
<name>A0A067Q494_9AGAM</name>
<dbReference type="GO" id="GO:0004674">
    <property type="term" value="F:protein serine/threonine kinase activity"/>
    <property type="evidence" value="ECO:0007669"/>
    <property type="project" value="TreeGrafter"/>
</dbReference>
<dbReference type="InterPro" id="IPR051681">
    <property type="entry name" value="Ser/Thr_Kinases-Pseudokinases"/>
</dbReference>
<dbReference type="Proteomes" id="UP000027265">
    <property type="component" value="Unassembled WGS sequence"/>
</dbReference>
<protein>
    <recommendedName>
        <fullName evidence="5">Protein kinase domain-containing protein</fullName>
    </recommendedName>
</protein>
<evidence type="ECO:0000256" key="3">
    <source>
        <dbReference type="ARBA" id="ARBA00022777"/>
    </source>
</evidence>
<evidence type="ECO:0000313" key="7">
    <source>
        <dbReference type="Proteomes" id="UP000027265"/>
    </source>
</evidence>
<evidence type="ECO:0000256" key="4">
    <source>
        <dbReference type="ARBA" id="ARBA00022840"/>
    </source>
</evidence>
<feature type="domain" description="Protein kinase" evidence="5">
    <location>
        <begin position="1"/>
        <end position="320"/>
    </location>
</feature>